<name>A0A8H7RZ27_9FUNG</name>
<accession>A0A8H7RZ27</accession>
<keyword evidence="12" id="KW-0325">Glycoprotein</keyword>
<evidence type="ECO:0000256" key="11">
    <source>
        <dbReference type="ARBA" id="ARBA00023136"/>
    </source>
</evidence>
<evidence type="ECO:0000256" key="6">
    <source>
        <dbReference type="ARBA" id="ARBA00022475"/>
    </source>
</evidence>
<dbReference type="EC" id="3.2.1.39" evidence="5"/>
<comment type="caution">
    <text evidence="21">The sequence shown here is derived from an EMBL/GenBank/DDBJ whole genome shotgun (WGS) entry which is preliminary data.</text>
</comment>
<evidence type="ECO:0000256" key="15">
    <source>
        <dbReference type="ARBA" id="ARBA00023326"/>
    </source>
</evidence>
<dbReference type="GO" id="GO:0009277">
    <property type="term" value="C:fungal-type cell wall"/>
    <property type="evidence" value="ECO:0007669"/>
    <property type="project" value="TreeGrafter"/>
</dbReference>
<keyword evidence="14" id="KW-0961">Cell wall biogenesis/degradation</keyword>
<keyword evidence="11" id="KW-0472">Membrane</keyword>
<evidence type="ECO:0000256" key="17">
    <source>
        <dbReference type="ARBA" id="ARBA00042373"/>
    </source>
</evidence>
<keyword evidence="9 20" id="KW-0732">Signal</keyword>
<keyword evidence="7" id="KW-0134">Cell wall</keyword>
<comment type="subcellular location">
    <subcellularLocation>
        <location evidence="3">Cell membrane</location>
        <topology evidence="3">Single-pass type II membrane protein</topology>
    </subcellularLocation>
    <subcellularLocation>
        <location evidence="2">Secreted</location>
        <location evidence="2">Cell wall</location>
    </subcellularLocation>
</comment>
<evidence type="ECO:0000256" key="1">
    <source>
        <dbReference type="ARBA" id="ARBA00000382"/>
    </source>
</evidence>
<protein>
    <recommendedName>
        <fullName evidence="5">glucan endo-1,3-beta-D-glucosidase</fullName>
        <ecNumber evidence="5">3.2.1.39</ecNumber>
    </recommendedName>
    <alternativeName>
        <fullName evidence="18">Endo-1,3-beta-glucanase btgC</fullName>
    </alternativeName>
    <alternativeName>
        <fullName evidence="17">Laminarinase btgC</fullName>
    </alternativeName>
</protein>
<evidence type="ECO:0000256" key="3">
    <source>
        <dbReference type="ARBA" id="ARBA00004401"/>
    </source>
</evidence>
<comment type="catalytic activity">
    <reaction evidence="1">
        <text>Hydrolysis of (1-&gt;3)-beta-D-glucosidic linkages in (1-&gt;3)-beta-D-glucans.</text>
        <dbReference type="EC" id="3.2.1.39"/>
    </reaction>
</comment>
<evidence type="ECO:0000256" key="7">
    <source>
        <dbReference type="ARBA" id="ARBA00022512"/>
    </source>
</evidence>
<dbReference type="Gene3D" id="3.20.20.80">
    <property type="entry name" value="Glycosidases"/>
    <property type="match status" value="2"/>
</dbReference>
<comment type="similarity">
    <text evidence="4 19">Belongs to the glycosyl hydrolase 17 family.</text>
</comment>
<dbReference type="EMBL" id="JAEPRB010000228">
    <property type="protein sequence ID" value="KAG2218461.1"/>
    <property type="molecule type" value="Genomic_DNA"/>
</dbReference>
<dbReference type="GO" id="GO:0005576">
    <property type="term" value="C:extracellular region"/>
    <property type="evidence" value="ECO:0007669"/>
    <property type="project" value="TreeGrafter"/>
</dbReference>
<dbReference type="PANTHER" id="PTHR16631:SF17">
    <property type="entry name" value="GLUCAN ENDO-1,3-BETA-GLUCOSIDASE BTGC"/>
    <property type="match status" value="1"/>
</dbReference>
<evidence type="ECO:0000256" key="19">
    <source>
        <dbReference type="RuleBase" id="RU004335"/>
    </source>
</evidence>
<evidence type="ECO:0000256" key="13">
    <source>
        <dbReference type="ARBA" id="ARBA00023277"/>
    </source>
</evidence>
<comment type="function">
    <text evidence="16">Glucanases play a role in cell expansion during growth, in cell-cell fusion during mating, and in spore release during sporulation. This enzyme may be involved in beta-glucan degradation. Active on laminarin and lichenan.</text>
</comment>
<dbReference type="InterPro" id="IPR050732">
    <property type="entry name" value="Beta-glucan_modifiers"/>
</dbReference>
<keyword evidence="15" id="KW-0624">Polysaccharide degradation</keyword>
<evidence type="ECO:0000256" key="20">
    <source>
        <dbReference type="SAM" id="SignalP"/>
    </source>
</evidence>
<dbReference type="AlphaFoldDB" id="A0A8H7RZ27"/>
<dbReference type="SUPFAM" id="SSF51445">
    <property type="entry name" value="(Trans)glycosidases"/>
    <property type="match status" value="1"/>
</dbReference>
<evidence type="ECO:0000256" key="9">
    <source>
        <dbReference type="ARBA" id="ARBA00022729"/>
    </source>
</evidence>
<reference evidence="21 22" key="1">
    <citation type="submission" date="2020-12" db="EMBL/GenBank/DDBJ databases">
        <title>Metabolic potential, ecology and presence of endohyphal bacteria is reflected in genomic diversity of Mucoromycotina.</title>
        <authorList>
            <person name="Muszewska A."/>
            <person name="Okrasinska A."/>
            <person name="Steczkiewicz K."/>
            <person name="Drgas O."/>
            <person name="Orlowska M."/>
            <person name="Perlinska-Lenart U."/>
            <person name="Aleksandrzak-Piekarczyk T."/>
            <person name="Szatraj K."/>
            <person name="Zielenkiewicz U."/>
            <person name="Pilsyk S."/>
            <person name="Malc E."/>
            <person name="Mieczkowski P."/>
            <person name="Kruszewska J.S."/>
            <person name="Biernat P."/>
            <person name="Pawlowska J."/>
        </authorList>
    </citation>
    <scope>NUCLEOTIDE SEQUENCE [LARGE SCALE GENOMIC DNA]</scope>
    <source>
        <strain evidence="21 22">CBS 142.35</strain>
    </source>
</reference>
<dbReference type="GO" id="GO:0009986">
    <property type="term" value="C:cell surface"/>
    <property type="evidence" value="ECO:0007669"/>
    <property type="project" value="TreeGrafter"/>
</dbReference>
<feature type="signal peptide" evidence="20">
    <location>
        <begin position="1"/>
        <end position="19"/>
    </location>
</feature>
<dbReference type="GO" id="GO:0042973">
    <property type="term" value="F:glucan endo-1,3-beta-D-glucosidase activity"/>
    <property type="evidence" value="ECO:0007669"/>
    <property type="project" value="UniProtKB-EC"/>
</dbReference>
<dbReference type="Pfam" id="PF00332">
    <property type="entry name" value="Glyco_hydro_17"/>
    <property type="match status" value="1"/>
</dbReference>
<dbReference type="OrthoDB" id="77201at2759"/>
<dbReference type="GO" id="GO:0071555">
    <property type="term" value="P:cell wall organization"/>
    <property type="evidence" value="ECO:0007669"/>
    <property type="project" value="UniProtKB-KW"/>
</dbReference>
<gene>
    <name evidence="21" type="ORF">INT45_003005</name>
</gene>
<dbReference type="Proteomes" id="UP000646827">
    <property type="component" value="Unassembled WGS sequence"/>
</dbReference>
<evidence type="ECO:0000256" key="10">
    <source>
        <dbReference type="ARBA" id="ARBA00022801"/>
    </source>
</evidence>
<organism evidence="21 22">
    <name type="scientific">Circinella minor</name>
    <dbReference type="NCBI Taxonomy" id="1195481"/>
    <lineage>
        <taxon>Eukaryota</taxon>
        <taxon>Fungi</taxon>
        <taxon>Fungi incertae sedis</taxon>
        <taxon>Mucoromycota</taxon>
        <taxon>Mucoromycotina</taxon>
        <taxon>Mucoromycetes</taxon>
        <taxon>Mucorales</taxon>
        <taxon>Lichtheimiaceae</taxon>
        <taxon>Circinella</taxon>
    </lineage>
</organism>
<keyword evidence="22" id="KW-1185">Reference proteome</keyword>
<evidence type="ECO:0000313" key="22">
    <source>
        <dbReference type="Proteomes" id="UP000646827"/>
    </source>
</evidence>
<keyword evidence="8" id="KW-0964">Secreted</keyword>
<evidence type="ECO:0000256" key="12">
    <source>
        <dbReference type="ARBA" id="ARBA00023180"/>
    </source>
</evidence>
<evidence type="ECO:0000256" key="5">
    <source>
        <dbReference type="ARBA" id="ARBA00012780"/>
    </source>
</evidence>
<keyword evidence="10" id="KW-0378">Hydrolase</keyword>
<keyword evidence="6" id="KW-1003">Cell membrane</keyword>
<evidence type="ECO:0000256" key="8">
    <source>
        <dbReference type="ARBA" id="ARBA00022525"/>
    </source>
</evidence>
<evidence type="ECO:0000256" key="2">
    <source>
        <dbReference type="ARBA" id="ARBA00004191"/>
    </source>
</evidence>
<proteinExistence type="inferred from homology"/>
<feature type="chain" id="PRO_5034873995" description="glucan endo-1,3-beta-D-glucosidase" evidence="20">
    <location>
        <begin position="20"/>
        <end position="289"/>
    </location>
</feature>
<dbReference type="InterPro" id="IPR017853">
    <property type="entry name" value="GH"/>
</dbReference>
<sequence>MQLSFFLFATLLIVGLVQALPAHKKRDSGSLWGITYTAKGSDGSCHSPEQVSEFIKRFKDNGIKNIRTYSQECDQLPNILDAIEKNGGDMKVLAAVWIGGDDDDKEISDLEKNLKGANKDLISGIAVGNEAVQGGLMDGGKVASKIKEIKEKFSEFKIGTVDTPTGFSSDMVEASDIIWVNIHPFFGGVSADEAVKNLEEQISSFEGKASGKDIVISEVGWPSEGESNGNAKPGVDGMSKVVKALMNSDIQYYFFESHDSKWKGDGSYGVEPHWGLIDANGKSKISEFQ</sequence>
<dbReference type="PANTHER" id="PTHR16631">
    <property type="entry name" value="GLUCAN 1,3-BETA-GLUCOSIDASE"/>
    <property type="match status" value="1"/>
</dbReference>
<dbReference type="GO" id="GO:0005886">
    <property type="term" value="C:plasma membrane"/>
    <property type="evidence" value="ECO:0007669"/>
    <property type="project" value="UniProtKB-SubCell"/>
</dbReference>
<evidence type="ECO:0000256" key="18">
    <source>
        <dbReference type="ARBA" id="ARBA00043078"/>
    </source>
</evidence>
<dbReference type="InterPro" id="IPR000490">
    <property type="entry name" value="Glyco_hydro_17"/>
</dbReference>
<dbReference type="GO" id="GO:0000272">
    <property type="term" value="P:polysaccharide catabolic process"/>
    <property type="evidence" value="ECO:0007669"/>
    <property type="project" value="UniProtKB-KW"/>
</dbReference>
<evidence type="ECO:0000256" key="16">
    <source>
        <dbReference type="ARBA" id="ARBA00037649"/>
    </source>
</evidence>
<keyword evidence="13" id="KW-0119">Carbohydrate metabolism</keyword>
<evidence type="ECO:0000256" key="4">
    <source>
        <dbReference type="ARBA" id="ARBA00008773"/>
    </source>
</evidence>
<evidence type="ECO:0000313" key="21">
    <source>
        <dbReference type="EMBL" id="KAG2218461.1"/>
    </source>
</evidence>
<evidence type="ECO:0000256" key="14">
    <source>
        <dbReference type="ARBA" id="ARBA00023316"/>
    </source>
</evidence>